<dbReference type="STRING" id="295108.HT99x_00174"/>
<dbReference type="Gene3D" id="3.10.180.10">
    <property type="entry name" value="2,3-Dihydroxybiphenyl 1,2-Dioxygenase, domain 1"/>
    <property type="match status" value="1"/>
</dbReference>
<reference evidence="2" key="3">
    <citation type="submission" date="2021-06" db="EMBL/GenBank/DDBJ databases">
        <title>Genomic Description and Analysis of Intracellular Bacteria, Candidatus Berkiella cookevillensis and Candidatus Berkiella aquae.</title>
        <authorList>
            <person name="Kidane D.T."/>
            <person name="Mehari Y.T."/>
            <person name="Rice F.C."/>
            <person name="Arivett B.A."/>
            <person name="Farone A.L."/>
            <person name="Berk S.G."/>
            <person name="Farone M.B."/>
        </authorList>
    </citation>
    <scope>NUCLEOTIDE SEQUENCE</scope>
    <source>
        <strain evidence="2">HT99</strain>
    </source>
</reference>
<organism evidence="1">
    <name type="scientific">Candidatus Berkiella aquae</name>
    <dbReference type="NCBI Taxonomy" id="295108"/>
    <lineage>
        <taxon>Bacteria</taxon>
        <taxon>Pseudomonadati</taxon>
        <taxon>Pseudomonadota</taxon>
        <taxon>Gammaproteobacteria</taxon>
        <taxon>Candidatus Berkiellales</taxon>
        <taxon>Candidatus Berkiellaceae</taxon>
        <taxon>Candidatus Berkiella</taxon>
    </lineage>
</organism>
<dbReference type="RefSeq" id="WP_259566437.1">
    <property type="nucleotide sequence ID" value="NZ_LKAJ02000001.1"/>
</dbReference>
<evidence type="ECO:0000313" key="3">
    <source>
        <dbReference type="Proteomes" id="UP000051497"/>
    </source>
</evidence>
<sequence length="45" mass="5216">MIAHLGFYVDDLQKSDAFYCSLLKVIGYDVIYSLPQFVAYGTRFF</sequence>
<reference evidence="2" key="2">
    <citation type="journal article" date="2016" name="Genome Announc.">
        <title>Draft Genome Sequences of Two Novel Amoeba-Resistant Intranuclear Bacteria, 'Candidatus Berkiella cookevillensis' and 'Candidatus Berkiella aquae'.</title>
        <authorList>
            <person name="Mehari Y.T."/>
            <person name="Arivett B.A."/>
            <person name="Farone A.L."/>
            <person name="Gunderson J.H."/>
            <person name="Farone M.B."/>
        </authorList>
    </citation>
    <scope>NUCLEOTIDE SEQUENCE</scope>
    <source>
        <strain evidence="2">HT99</strain>
    </source>
</reference>
<evidence type="ECO:0008006" key="4">
    <source>
        <dbReference type="Google" id="ProtNLM"/>
    </source>
</evidence>
<dbReference type="EMBL" id="LKAJ02000001">
    <property type="protein sequence ID" value="MCS5711999.1"/>
    <property type="molecule type" value="Genomic_DNA"/>
</dbReference>
<reference evidence="1" key="1">
    <citation type="submission" date="2015-09" db="EMBL/GenBank/DDBJ databases">
        <title>Draft Genome Sequences of Two Novel Amoeba-resistant Intranuclear Bacteria, Candidatus Berkiella cookevillensis and Candidatus Berkiella aquae.</title>
        <authorList>
            <person name="Mehari Y.T."/>
            <person name="Arivett B.A."/>
            <person name="Farone A.L."/>
            <person name="Gunderson J.H."/>
            <person name="Farone M.B."/>
        </authorList>
    </citation>
    <scope>NUCLEOTIDE SEQUENCE [LARGE SCALE GENOMIC DNA]</scope>
    <source>
        <strain evidence="1">HT99</strain>
    </source>
</reference>
<dbReference type="InterPro" id="IPR029068">
    <property type="entry name" value="Glyas_Bleomycin-R_OHBP_Dase"/>
</dbReference>
<dbReference type="SUPFAM" id="SSF54593">
    <property type="entry name" value="Glyoxalase/Bleomycin resistance protein/Dihydroxybiphenyl dioxygenase"/>
    <property type="match status" value="1"/>
</dbReference>
<evidence type="ECO:0000313" key="1">
    <source>
        <dbReference type="EMBL" id="KRG22636.1"/>
    </source>
</evidence>
<dbReference type="AlphaFoldDB" id="A0A0Q9YPE2"/>
<gene>
    <name evidence="1" type="ORF">HT99x_00174</name>
    <name evidence="2" type="ORF">HT99x_011200</name>
</gene>
<protein>
    <recommendedName>
        <fullName evidence="4">VOC domain-containing protein</fullName>
    </recommendedName>
</protein>
<comment type="caution">
    <text evidence="1">The sequence shown here is derived from an EMBL/GenBank/DDBJ whole genome shotgun (WGS) entry which is preliminary data.</text>
</comment>
<dbReference type="EMBL" id="LKAJ01000001">
    <property type="protein sequence ID" value="KRG22636.1"/>
    <property type="molecule type" value="Genomic_DNA"/>
</dbReference>
<evidence type="ECO:0000313" key="2">
    <source>
        <dbReference type="EMBL" id="MCS5711999.1"/>
    </source>
</evidence>
<name>A0A0Q9YPE2_9GAMM</name>
<accession>A0A0Q9YPE2</accession>
<proteinExistence type="predicted"/>
<keyword evidence="3" id="KW-1185">Reference proteome</keyword>
<dbReference type="Proteomes" id="UP000051497">
    <property type="component" value="Unassembled WGS sequence"/>
</dbReference>